<dbReference type="RefSeq" id="WP_204747113.1">
    <property type="nucleotide sequence ID" value="NZ_CP069188.1"/>
</dbReference>
<dbReference type="AlphaFoldDB" id="A0A8T8DXP9"/>
<gene>
    <name evidence="2" type="ORF">JMJ58_15080</name>
</gene>
<keyword evidence="1" id="KW-1133">Transmembrane helix</keyword>
<dbReference type="EMBL" id="CP069188">
    <property type="protein sequence ID" value="QRV14255.1"/>
    <property type="molecule type" value="Genomic_DNA"/>
</dbReference>
<dbReference type="GeneID" id="62876474"/>
<accession>A0A8T8DXP9</accession>
<name>A0A8T8DXP9_9EURY</name>
<reference evidence="2 3" key="1">
    <citation type="submission" date="2021-01" db="EMBL/GenBank/DDBJ databases">
        <title>Genome Sequence and Methylation Pattern of Haloterrigena salifodinae BOL5-1, An Extremely Halophilic Archaeon from a Bolivian Salt Mine.</title>
        <authorList>
            <person name="DasSarma P."/>
            <person name="Anton B.P."/>
            <person name="DasSarma S.L."/>
            <person name="von Ehrenheim H.A.L."/>
            <person name="Martinez F.L."/>
            <person name="Guzman D."/>
            <person name="Roberts R.J."/>
            <person name="DasSarma S."/>
        </authorList>
    </citation>
    <scope>NUCLEOTIDE SEQUENCE [LARGE SCALE GENOMIC DNA]</scope>
    <source>
        <strain evidence="2 3">BOL5-1</strain>
    </source>
</reference>
<keyword evidence="1" id="KW-0812">Transmembrane</keyword>
<keyword evidence="3" id="KW-1185">Reference proteome</keyword>
<organism evidence="2 3">
    <name type="scientific">Haloterrigena salifodinae</name>
    <dbReference type="NCBI Taxonomy" id="2675099"/>
    <lineage>
        <taxon>Archaea</taxon>
        <taxon>Methanobacteriati</taxon>
        <taxon>Methanobacteriota</taxon>
        <taxon>Stenosarchaea group</taxon>
        <taxon>Halobacteria</taxon>
        <taxon>Halobacteriales</taxon>
        <taxon>Natrialbaceae</taxon>
        <taxon>Haloterrigena</taxon>
    </lineage>
</organism>
<keyword evidence="1" id="KW-0472">Membrane</keyword>
<dbReference type="Proteomes" id="UP000637819">
    <property type="component" value="Chromosome"/>
</dbReference>
<feature type="transmembrane region" description="Helical" evidence="1">
    <location>
        <begin position="49"/>
        <end position="74"/>
    </location>
</feature>
<protein>
    <submittedName>
        <fullName evidence="2">Uncharacterized protein</fullName>
    </submittedName>
</protein>
<dbReference type="KEGG" id="hsal:JMJ58_15080"/>
<evidence type="ECO:0000256" key="1">
    <source>
        <dbReference type="SAM" id="Phobius"/>
    </source>
</evidence>
<sequence length="81" mass="8498">MKAGTRLMTGLAIGAVAGATVATGAYFFAPPIQFPGEWSWLNEWGQIGVALAAGWFVFVLSLVLTQFTIVASGFNEMGGDL</sequence>
<evidence type="ECO:0000313" key="3">
    <source>
        <dbReference type="Proteomes" id="UP000637819"/>
    </source>
</evidence>
<proteinExistence type="predicted"/>
<evidence type="ECO:0000313" key="2">
    <source>
        <dbReference type="EMBL" id="QRV14255.1"/>
    </source>
</evidence>
<feature type="transmembrane region" description="Helical" evidence="1">
    <location>
        <begin position="7"/>
        <end position="29"/>
    </location>
</feature>